<evidence type="ECO:0000256" key="2">
    <source>
        <dbReference type="ARBA" id="ARBA00023186"/>
    </source>
</evidence>
<dbReference type="PROSITE" id="PS50076">
    <property type="entry name" value="DNAJ_2"/>
    <property type="match status" value="1"/>
</dbReference>
<dbReference type="HAMAP" id="MF_00682">
    <property type="entry name" value="HscB"/>
    <property type="match status" value="1"/>
</dbReference>
<dbReference type="Gene3D" id="1.10.287.110">
    <property type="entry name" value="DnaJ domain"/>
    <property type="match status" value="1"/>
</dbReference>
<comment type="similarity">
    <text evidence="1 4">Belongs to the HscB family.</text>
</comment>
<reference evidence="7 8" key="1">
    <citation type="journal article" date="2021" name="Sci. Rep.">
        <title>The distribution of antibiotic resistance genes in chicken gut microbiota commensals.</title>
        <authorList>
            <person name="Juricova H."/>
            <person name="Matiasovicova J."/>
            <person name="Kubasova T."/>
            <person name="Cejkova D."/>
            <person name="Rychlik I."/>
        </authorList>
    </citation>
    <scope>NUCLEOTIDE SEQUENCE [LARGE SCALE GENOMIC DNA]</scope>
    <source>
        <strain evidence="7 8">An829</strain>
    </source>
</reference>
<proteinExistence type="inferred from homology"/>
<comment type="function">
    <text evidence="3 4">Co-chaperone involved in the maturation of iron-sulfur cluster-containing proteins. Seems to help targeting proteins to be folded toward HscA.</text>
</comment>
<dbReference type="InterPro" id="IPR004640">
    <property type="entry name" value="HscB"/>
</dbReference>
<organism evidence="7 8">
    <name type="scientific">Sutterella massiliensis</name>
    <dbReference type="NCBI Taxonomy" id="1816689"/>
    <lineage>
        <taxon>Bacteria</taxon>
        <taxon>Pseudomonadati</taxon>
        <taxon>Pseudomonadota</taxon>
        <taxon>Betaproteobacteria</taxon>
        <taxon>Burkholderiales</taxon>
        <taxon>Sutterellaceae</taxon>
        <taxon>Sutterella</taxon>
    </lineage>
</organism>
<evidence type="ECO:0000313" key="8">
    <source>
        <dbReference type="Proteomes" id="UP000715095"/>
    </source>
</evidence>
<keyword evidence="2 4" id="KW-0143">Chaperone</keyword>
<dbReference type="InterPro" id="IPR009073">
    <property type="entry name" value="HscB_oligo_C"/>
</dbReference>
<dbReference type="Gene3D" id="1.20.1280.20">
    <property type="entry name" value="HscB, C-terminal domain"/>
    <property type="match status" value="1"/>
</dbReference>
<protein>
    <recommendedName>
        <fullName evidence="4">Co-chaperone protein HscB homolog</fullName>
    </recommendedName>
</protein>
<evidence type="ECO:0000256" key="1">
    <source>
        <dbReference type="ARBA" id="ARBA00010476"/>
    </source>
</evidence>
<dbReference type="InterPro" id="IPR036869">
    <property type="entry name" value="J_dom_sf"/>
</dbReference>
<dbReference type="Proteomes" id="UP000715095">
    <property type="component" value="Unassembled WGS sequence"/>
</dbReference>
<evidence type="ECO:0000256" key="4">
    <source>
        <dbReference type="HAMAP-Rule" id="MF_00682"/>
    </source>
</evidence>
<dbReference type="Pfam" id="PF00226">
    <property type="entry name" value="DnaJ"/>
    <property type="match status" value="1"/>
</dbReference>
<dbReference type="InterPro" id="IPR001623">
    <property type="entry name" value="DnaJ_domain"/>
</dbReference>
<dbReference type="Pfam" id="PF07743">
    <property type="entry name" value="HSCB_C"/>
    <property type="match status" value="1"/>
</dbReference>
<keyword evidence="5" id="KW-0175">Coiled coil</keyword>
<dbReference type="SMART" id="SM00271">
    <property type="entry name" value="DnaJ"/>
    <property type="match status" value="1"/>
</dbReference>
<dbReference type="NCBIfam" id="TIGR00714">
    <property type="entry name" value="hscB"/>
    <property type="match status" value="1"/>
</dbReference>
<feature type="domain" description="J" evidence="6">
    <location>
        <begin position="10"/>
        <end position="82"/>
    </location>
</feature>
<comment type="caution">
    <text evidence="7">The sequence shown here is derived from an EMBL/GenBank/DDBJ whole genome shotgun (WGS) entry which is preliminary data.</text>
</comment>
<dbReference type="CDD" id="cd06257">
    <property type="entry name" value="DnaJ"/>
    <property type="match status" value="1"/>
</dbReference>
<dbReference type="InterPro" id="IPR036386">
    <property type="entry name" value="HscB_C_sf"/>
</dbReference>
<evidence type="ECO:0000259" key="6">
    <source>
        <dbReference type="PROSITE" id="PS50076"/>
    </source>
</evidence>
<dbReference type="PANTHER" id="PTHR14021:SF15">
    <property type="entry name" value="IRON-SULFUR CLUSTER CO-CHAPERONE PROTEIN HSCB"/>
    <property type="match status" value="1"/>
</dbReference>
<dbReference type="SUPFAM" id="SSF46565">
    <property type="entry name" value="Chaperone J-domain"/>
    <property type="match status" value="1"/>
</dbReference>
<dbReference type="SUPFAM" id="SSF47144">
    <property type="entry name" value="HSC20 (HSCB), C-terminal oligomerisation domain"/>
    <property type="match status" value="1"/>
</dbReference>
<comment type="subunit">
    <text evidence="4">Interacts with HscA and stimulates its ATPase activity.</text>
</comment>
<feature type="coiled-coil region" evidence="5">
    <location>
        <begin position="116"/>
        <end position="143"/>
    </location>
</feature>
<name>A0ABS2DQC7_9BURK</name>
<accession>A0ABS2DQC7</accession>
<gene>
    <name evidence="4 7" type="primary">hscB</name>
    <name evidence="7" type="ORF">H6A60_03420</name>
</gene>
<evidence type="ECO:0000256" key="3">
    <source>
        <dbReference type="ARBA" id="ARBA00025596"/>
    </source>
</evidence>
<dbReference type="EMBL" id="JACJJC010000003">
    <property type="protein sequence ID" value="MBM6703544.1"/>
    <property type="molecule type" value="Genomic_DNA"/>
</dbReference>
<sequence>MSEASRSAPTPFSIFGLAPAFRIDAERLEAAYERAILKVHPDRFAGRSAAERRVAEQWSARINEAHAILADPVRRAAWLCEAAGTPVEAETNTRMPPDFLLAQIERREALESAKTLDAVEALLAQAGDEARRLEAEIAAAADDEKNWPKAADAARRLMFLQRFIGEAKKARGAFL</sequence>
<evidence type="ECO:0000256" key="5">
    <source>
        <dbReference type="SAM" id="Coils"/>
    </source>
</evidence>
<keyword evidence="8" id="KW-1185">Reference proteome</keyword>
<evidence type="ECO:0000313" key="7">
    <source>
        <dbReference type="EMBL" id="MBM6703544.1"/>
    </source>
</evidence>
<dbReference type="RefSeq" id="WP_205102001.1">
    <property type="nucleotide sequence ID" value="NZ_JACJJC010000003.1"/>
</dbReference>
<dbReference type="PANTHER" id="PTHR14021">
    <property type="entry name" value="IRON-SULFUR CLUSTER CO-CHAPERONE PROTEIN HSCB"/>
    <property type="match status" value="1"/>
</dbReference>